<dbReference type="Proteomes" id="UP000754495">
    <property type="component" value="Unassembled WGS sequence"/>
</dbReference>
<evidence type="ECO:0008006" key="4">
    <source>
        <dbReference type="Google" id="ProtNLM"/>
    </source>
</evidence>
<gene>
    <name evidence="2" type="ORF">FHX46_001539</name>
</gene>
<evidence type="ECO:0000313" key="3">
    <source>
        <dbReference type="Proteomes" id="UP000754495"/>
    </source>
</evidence>
<dbReference type="RefSeq" id="WP_167111951.1">
    <property type="nucleotide sequence ID" value="NZ_JAANOU010000001.1"/>
</dbReference>
<dbReference type="InterPro" id="IPR016181">
    <property type="entry name" value="Acyl_CoA_acyltransferase"/>
</dbReference>
<evidence type="ECO:0000256" key="1">
    <source>
        <dbReference type="SAM" id="MobiDB-lite"/>
    </source>
</evidence>
<sequence>MTGGSGAGVRDVTTTELSPMSGLPRARDRSAGRQLRQAAELAAQRLVPGGMGLDTRHDLVEARALYTKYGYREIEAPDHRLYADHWCEKRPALG</sequence>
<reference evidence="2 3" key="1">
    <citation type="submission" date="2020-03" db="EMBL/GenBank/DDBJ databases">
        <title>Sequencing the genomes of 1000 actinobacteria strains.</title>
        <authorList>
            <person name="Klenk H.-P."/>
        </authorList>
    </citation>
    <scope>NUCLEOTIDE SEQUENCE [LARGE SCALE GENOMIC DNA]</scope>
    <source>
        <strain evidence="2 3">DSM 45668</strain>
    </source>
</reference>
<keyword evidence="3" id="KW-1185">Reference proteome</keyword>
<dbReference type="SUPFAM" id="SSF55729">
    <property type="entry name" value="Acyl-CoA N-acyltransferases (Nat)"/>
    <property type="match status" value="1"/>
</dbReference>
<dbReference type="EMBL" id="JAANOU010000001">
    <property type="protein sequence ID" value="NIH79009.1"/>
    <property type="molecule type" value="Genomic_DNA"/>
</dbReference>
<proteinExistence type="predicted"/>
<dbReference type="Gene3D" id="3.40.630.30">
    <property type="match status" value="1"/>
</dbReference>
<evidence type="ECO:0000313" key="2">
    <source>
        <dbReference type="EMBL" id="NIH79009.1"/>
    </source>
</evidence>
<comment type="caution">
    <text evidence="2">The sequence shown here is derived from an EMBL/GenBank/DDBJ whole genome shotgun (WGS) entry which is preliminary data.</text>
</comment>
<name>A0ABX0SPW6_9PSEU</name>
<feature type="region of interest" description="Disordered" evidence="1">
    <location>
        <begin position="1"/>
        <end position="37"/>
    </location>
</feature>
<accession>A0ABX0SPW6</accession>
<organism evidence="2 3">
    <name type="scientific">Amycolatopsis viridis</name>
    <dbReference type="NCBI Taxonomy" id="185678"/>
    <lineage>
        <taxon>Bacteria</taxon>
        <taxon>Bacillati</taxon>
        <taxon>Actinomycetota</taxon>
        <taxon>Actinomycetes</taxon>
        <taxon>Pseudonocardiales</taxon>
        <taxon>Pseudonocardiaceae</taxon>
        <taxon>Amycolatopsis</taxon>
    </lineage>
</organism>
<protein>
    <recommendedName>
        <fullName evidence="4">Acetyltransferase</fullName>
    </recommendedName>
</protein>